<dbReference type="EMBL" id="LGHJ01000010">
    <property type="protein sequence ID" value="KPL77228.1"/>
    <property type="molecule type" value="Genomic_DNA"/>
</dbReference>
<reference evidence="1 2" key="1">
    <citation type="submission" date="2015-07" db="EMBL/GenBank/DDBJ databases">
        <title>Draft genome of Bellilinea caldifistulae DSM 17877.</title>
        <authorList>
            <person name="Hemp J."/>
            <person name="Ward L.M."/>
            <person name="Pace L.A."/>
            <person name="Fischer W.W."/>
        </authorList>
    </citation>
    <scope>NUCLEOTIDE SEQUENCE [LARGE SCALE GENOMIC DNA]</scope>
    <source>
        <strain evidence="1 2">GOMI-1</strain>
    </source>
</reference>
<gene>
    <name evidence="1" type="ORF">AC812_04555</name>
</gene>
<name>A0A0P6XBS0_9CHLR</name>
<dbReference type="RefSeq" id="WP_061914905.1">
    <property type="nucleotide sequence ID" value="NZ_DF967971.1"/>
</dbReference>
<dbReference type="OrthoDB" id="172140at2"/>
<comment type="caution">
    <text evidence="1">The sequence shown here is derived from an EMBL/GenBank/DDBJ whole genome shotgun (WGS) entry which is preliminary data.</text>
</comment>
<evidence type="ECO:0000313" key="1">
    <source>
        <dbReference type="EMBL" id="KPL77228.1"/>
    </source>
</evidence>
<dbReference type="AlphaFoldDB" id="A0A0P6XBS0"/>
<organism evidence="1 2">
    <name type="scientific">Bellilinea caldifistulae</name>
    <dbReference type="NCBI Taxonomy" id="360411"/>
    <lineage>
        <taxon>Bacteria</taxon>
        <taxon>Bacillati</taxon>
        <taxon>Chloroflexota</taxon>
        <taxon>Anaerolineae</taxon>
        <taxon>Anaerolineales</taxon>
        <taxon>Anaerolineaceae</taxon>
        <taxon>Bellilinea</taxon>
    </lineage>
</organism>
<keyword evidence="2" id="KW-1185">Reference proteome</keyword>
<proteinExistence type="predicted"/>
<evidence type="ECO:0000313" key="2">
    <source>
        <dbReference type="Proteomes" id="UP000050514"/>
    </source>
</evidence>
<evidence type="ECO:0008006" key="3">
    <source>
        <dbReference type="Google" id="ProtNLM"/>
    </source>
</evidence>
<protein>
    <recommendedName>
        <fullName evidence="3">Holliday junction resolvase</fullName>
    </recommendedName>
</protein>
<accession>A0A0P6XBS0</accession>
<sequence length="96" mass="10807">MTTWKHTERAIAKRLNGRRLGATGGATPDVITDRLAVEVKHRKELPGWLKDALAQAVHNAGERLPLVVLHEAGKRHADDLVLLRMQDLERLLSKQF</sequence>
<dbReference type="Proteomes" id="UP000050514">
    <property type="component" value="Unassembled WGS sequence"/>
</dbReference>